<evidence type="ECO:0000313" key="3">
    <source>
        <dbReference type="Proteomes" id="UP000692954"/>
    </source>
</evidence>
<dbReference type="EMBL" id="CAJJDN010000142">
    <property type="protein sequence ID" value="CAD8123094.1"/>
    <property type="molecule type" value="Genomic_DNA"/>
</dbReference>
<protein>
    <submittedName>
        <fullName evidence="2">Uncharacterized protein</fullName>
    </submittedName>
</protein>
<accession>A0A8S1R730</accession>
<feature type="coiled-coil region" evidence="1">
    <location>
        <begin position="264"/>
        <end position="305"/>
    </location>
</feature>
<feature type="coiled-coil region" evidence="1">
    <location>
        <begin position="331"/>
        <end position="724"/>
    </location>
</feature>
<keyword evidence="3" id="KW-1185">Reference proteome</keyword>
<sequence>MDQQQTDIKELLSLYNNAIQIKKRAEKKLIRFTNCLSELDRRNCGTDVIEQINLVRQKIKEERKNQAEQTVRNSYVQLQNQMDQSSLMLKQKLSEKELQLESMEIEFKCQLQQQQQVINNLNLQIEEVKDYDQEQILNLTQKNQQLLNLIEDLNKQITELKQILEYYQNEEFKSQQNNFNSIKVSQNSQMLSNIKKFGNRYNNQTTESMDQCQFETLASEVRYQEIGENLDDEIFLGSFNQYTETKELQSPIKVQDQSYNQNQINEQNFVIEELKERIQNLQQEKQRLIDRMDENQENFNNFKEKNQLNETNLNKQINNLIVVNQDLITKEQNLEVQIFEQKNEIQKLEQLIENLETSQESLKQKDEMISKLNDEQQLTKTKLKQFEEQIAFIRKLEGEIQHRQHQIVEKEEEIKNFKQSIEKQQISKQTLNEQISKIQKQLDNQIQQNLQLQNENKCLIQEKKSLKDEIIGVIKEQEQQKQELTMKVQILESQIHDLQLEQDQKLSQQENLNMNESNMTIQVQELMQQLSDLEIKNKVLDQENNTQKKEIEIQNEQRDRFQIQIEELNQKHQRIQQDMNIQGIDKQRVDDILDDKIKELELSRIQNQQFQEEINGLKKNIEELRRINNRKDLQRDEQIKFQKGLENEIKILEVELKDSKQQFQQECKRIVESYKEELRLMQEQLVRSSENIKRCSPIRDIKQEDKYKEQINRLNDELRINKLQIAQLSTVNNQLKQQQKDVVLKLQNILKLVPGGDQDLNDLIKIIENNLQSCQSNNCAKQCSKRTSLIDTTKMLMNKARTSIGSNRGSILIQQENGYRNSLSIQNIPFGRKSNKDLQQILDDISDQDIIQQ</sequence>
<keyword evidence="1" id="KW-0175">Coiled coil</keyword>
<evidence type="ECO:0000313" key="2">
    <source>
        <dbReference type="EMBL" id="CAD8123094.1"/>
    </source>
</evidence>
<feature type="coiled-coil region" evidence="1">
    <location>
        <begin position="8"/>
        <end position="170"/>
    </location>
</feature>
<reference evidence="2" key="1">
    <citation type="submission" date="2021-01" db="EMBL/GenBank/DDBJ databases">
        <authorList>
            <consortium name="Genoscope - CEA"/>
            <person name="William W."/>
        </authorList>
    </citation>
    <scope>NUCLEOTIDE SEQUENCE</scope>
</reference>
<proteinExistence type="predicted"/>
<evidence type="ECO:0000256" key="1">
    <source>
        <dbReference type="SAM" id="Coils"/>
    </source>
</evidence>
<organism evidence="2 3">
    <name type="scientific">Paramecium sonneborni</name>
    <dbReference type="NCBI Taxonomy" id="65129"/>
    <lineage>
        <taxon>Eukaryota</taxon>
        <taxon>Sar</taxon>
        <taxon>Alveolata</taxon>
        <taxon>Ciliophora</taxon>
        <taxon>Intramacronucleata</taxon>
        <taxon>Oligohymenophorea</taxon>
        <taxon>Peniculida</taxon>
        <taxon>Parameciidae</taxon>
        <taxon>Paramecium</taxon>
    </lineage>
</organism>
<dbReference type="Proteomes" id="UP000692954">
    <property type="component" value="Unassembled WGS sequence"/>
</dbReference>
<name>A0A8S1R730_9CILI</name>
<gene>
    <name evidence="2" type="ORF">PSON_ATCC_30995.1.T1420105</name>
</gene>
<comment type="caution">
    <text evidence="2">The sequence shown here is derived from an EMBL/GenBank/DDBJ whole genome shotgun (WGS) entry which is preliminary data.</text>
</comment>
<dbReference type="AlphaFoldDB" id="A0A8S1R730"/>